<dbReference type="AlphaFoldDB" id="A0A151XHQ7"/>
<evidence type="ECO:0000313" key="3">
    <source>
        <dbReference type="Proteomes" id="UP000075809"/>
    </source>
</evidence>
<feature type="region of interest" description="Disordered" evidence="1">
    <location>
        <begin position="1"/>
        <end position="47"/>
    </location>
</feature>
<dbReference type="EMBL" id="KQ982116">
    <property type="protein sequence ID" value="KYQ59936.1"/>
    <property type="molecule type" value="Genomic_DNA"/>
</dbReference>
<gene>
    <name evidence="2" type="ORF">ALC60_01033</name>
</gene>
<reference evidence="2 3" key="1">
    <citation type="submission" date="2015-09" db="EMBL/GenBank/DDBJ databases">
        <title>Trachymyrmex zeteki WGS genome.</title>
        <authorList>
            <person name="Nygaard S."/>
            <person name="Hu H."/>
            <person name="Boomsma J."/>
            <person name="Zhang G."/>
        </authorList>
    </citation>
    <scope>NUCLEOTIDE SEQUENCE [LARGE SCALE GENOMIC DNA]</scope>
    <source>
        <strain evidence="2">Tzet28-1</strain>
        <tissue evidence="2">Whole body</tissue>
    </source>
</reference>
<name>A0A151XHQ7_9HYME</name>
<dbReference type="Proteomes" id="UP000075809">
    <property type="component" value="Unassembled WGS sequence"/>
</dbReference>
<proteinExistence type="predicted"/>
<protein>
    <submittedName>
        <fullName evidence="2">Uncharacterized protein</fullName>
    </submittedName>
</protein>
<organism evidence="2 3">
    <name type="scientific">Mycetomoellerius zeteki</name>
    <dbReference type="NCBI Taxonomy" id="64791"/>
    <lineage>
        <taxon>Eukaryota</taxon>
        <taxon>Metazoa</taxon>
        <taxon>Ecdysozoa</taxon>
        <taxon>Arthropoda</taxon>
        <taxon>Hexapoda</taxon>
        <taxon>Insecta</taxon>
        <taxon>Pterygota</taxon>
        <taxon>Neoptera</taxon>
        <taxon>Endopterygota</taxon>
        <taxon>Hymenoptera</taxon>
        <taxon>Apocrita</taxon>
        <taxon>Aculeata</taxon>
        <taxon>Formicoidea</taxon>
        <taxon>Formicidae</taxon>
        <taxon>Myrmicinae</taxon>
        <taxon>Mycetomoellerius</taxon>
    </lineage>
</organism>
<evidence type="ECO:0000256" key="1">
    <source>
        <dbReference type="SAM" id="MobiDB-lite"/>
    </source>
</evidence>
<evidence type="ECO:0000313" key="2">
    <source>
        <dbReference type="EMBL" id="KYQ59936.1"/>
    </source>
</evidence>
<feature type="compositionally biased region" description="Basic and acidic residues" evidence="1">
    <location>
        <begin position="27"/>
        <end position="37"/>
    </location>
</feature>
<accession>A0A151XHQ7</accession>
<feature type="non-terminal residue" evidence="2">
    <location>
        <position position="1"/>
    </location>
</feature>
<sequence length="102" mass="11647">IVGMYSRSGPRGLRGIDCRSIGTQNEYQRREIGETPEHNPNTIGGDRAHPLAVLQSQYRYPIRRAIRPEHTGARRCARLKFPVRRRSLPVLRGDAGDRNGKW</sequence>
<keyword evidence="3" id="KW-1185">Reference proteome</keyword>